<dbReference type="OrthoDB" id="3047947at2759"/>
<name>A0A409VUL5_9AGAR</name>
<evidence type="ECO:0000313" key="2">
    <source>
        <dbReference type="Proteomes" id="UP000284842"/>
    </source>
</evidence>
<evidence type="ECO:0000313" key="1">
    <source>
        <dbReference type="EMBL" id="PPQ69944.1"/>
    </source>
</evidence>
<dbReference type="SUPFAM" id="SSF52058">
    <property type="entry name" value="L domain-like"/>
    <property type="match status" value="1"/>
</dbReference>
<gene>
    <name evidence="1" type="ORF">CVT24_003693</name>
</gene>
<dbReference type="Proteomes" id="UP000284842">
    <property type="component" value="Unassembled WGS sequence"/>
</dbReference>
<dbReference type="Gene3D" id="3.80.10.10">
    <property type="entry name" value="Ribonuclease Inhibitor"/>
    <property type="match status" value="1"/>
</dbReference>
<protein>
    <recommendedName>
        <fullName evidence="3">F-box domain-containing protein</fullName>
    </recommendedName>
</protein>
<reference evidence="1 2" key="1">
    <citation type="journal article" date="2018" name="Evol. Lett.">
        <title>Horizontal gene cluster transfer increased hallucinogenic mushroom diversity.</title>
        <authorList>
            <person name="Reynolds H.T."/>
            <person name="Vijayakumar V."/>
            <person name="Gluck-Thaler E."/>
            <person name="Korotkin H.B."/>
            <person name="Matheny P.B."/>
            <person name="Slot J.C."/>
        </authorList>
    </citation>
    <scope>NUCLEOTIDE SEQUENCE [LARGE SCALE GENOMIC DNA]</scope>
    <source>
        <strain evidence="1 2">2629</strain>
    </source>
</reference>
<dbReference type="EMBL" id="NHTK01005970">
    <property type="protein sequence ID" value="PPQ69944.1"/>
    <property type="molecule type" value="Genomic_DNA"/>
</dbReference>
<evidence type="ECO:0008006" key="3">
    <source>
        <dbReference type="Google" id="ProtNLM"/>
    </source>
</evidence>
<dbReference type="InterPro" id="IPR036047">
    <property type="entry name" value="F-box-like_dom_sf"/>
</dbReference>
<dbReference type="AlphaFoldDB" id="A0A409VUL5"/>
<keyword evidence="2" id="KW-1185">Reference proteome</keyword>
<dbReference type="SUPFAM" id="SSF81383">
    <property type="entry name" value="F-box domain"/>
    <property type="match status" value="1"/>
</dbReference>
<dbReference type="InterPro" id="IPR032675">
    <property type="entry name" value="LRR_dom_sf"/>
</dbReference>
<accession>A0A409VUL5</accession>
<organism evidence="1 2">
    <name type="scientific">Panaeolus cyanescens</name>
    <dbReference type="NCBI Taxonomy" id="181874"/>
    <lineage>
        <taxon>Eukaryota</taxon>
        <taxon>Fungi</taxon>
        <taxon>Dikarya</taxon>
        <taxon>Basidiomycota</taxon>
        <taxon>Agaricomycotina</taxon>
        <taxon>Agaricomycetes</taxon>
        <taxon>Agaricomycetidae</taxon>
        <taxon>Agaricales</taxon>
        <taxon>Agaricineae</taxon>
        <taxon>Galeropsidaceae</taxon>
        <taxon>Panaeolus</taxon>
    </lineage>
</organism>
<dbReference type="STRING" id="181874.A0A409VUL5"/>
<proteinExistence type="predicted"/>
<sequence length="455" mass="51771">MEGTEPQTPSCISVLPQDVLLEILFLVRDFYSEQHKTEFCHDAAAVSSSWRELLHSTPLWWNDLYVPFPTNLDLIRRHLTLGKETTLRLELSEPDVISAASDLVDLITPHLKRCWYLSFEGEVDDDTAFHLTGSILSHPDLLLRHLTFNITGGTSEEVNITTLFPTWKALATLRLGGSIITHLKSPMPQITRLHLSRGYEREKISFPTFGKILLLCPSLTLLALYDDILSYHSDVADQHITHTHLESILILGNMLNASEFLVYVDAPNLRELVIAPVVAGDFRRLEDLPLSACQNKFQSLTKLTLGPAYRQALTRCHKASHYFPNVETLVFANVYPIQFKKMFTRMPELFPNMKHLGVTGVRDAFLPIVLDLAEMRKEQFEGVAVRLERLSIDSESYEDMRSVVERNEERLGRLGLEVVCADLWEEQRLEAMHNKSKGLFVGRSEPDTDSDTDET</sequence>
<dbReference type="InParanoid" id="A0A409VUL5"/>
<comment type="caution">
    <text evidence="1">The sequence shown here is derived from an EMBL/GenBank/DDBJ whole genome shotgun (WGS) entry which is preliminary data.</text>
</comment>